<evidence type="ECO:0000256" key="1">
    <source>
        <dbReference type="ARBA" id="ARBA00005417"/>
    </source>
</evidence>
<evidence type="ECO:0000256" key="3">
    <source>
        <dbReference type="ARBA" id="ARBA00022741"/>
    </source>
</evidence>
<keyword evidence="3" id="KW-0547">Nucleotide-binding</keyword>
<name>A0ABW6KYE6_9ACTN</name>
<proteinExistence type="inferred from homology"/>
<protein>
    <submittedName>
        <fullName evidence="6">ABC transporter ATP-binding protein</fullName>
    </submittedName>
</protein>
<dbReference type="PANTHER" id="PTHR43335">
    <property type="entry name" value="ABC TRANSPORTER, ATP-BINDING PROTEIN"/>
    <property type="match status" value="1"/>
</dbReference>
<sequence>MATPTAEQAAVTVQDLAVSYRGHKALTGVSFSLGTGVTGLLGPNGAGKTTLLRTLATALTPSLGSVTVLGIDPRTPKGRKAVRRRLGYLPQQPGLHPTFTAFEFVDYIAILKEMTDRRTRHDEVRRALEQVGLAAERGKRIRTLSGGMKQRVALAAAIVGDPELLILDEPTVGLDPEQRMRFRELIADLGEGRTVLLSTHQTEDVSALCGHVVVLDAGEVRFTGPPTTLAALAQGRVWSSGERDPRARAGWRTGLGTYRNIGAPPAGSDLLDPTLEDGYLLLLDAAVMPGAAA</sequence>
<dbReference type="PANTHER" id="PTHR43335:SF2">
    <property type="entry name" value="ABC TRANSPORTER, ATP-BINDING PROTEIN"/>
    <property type="match status" value="1"/>
</dbReference>
<keyword evidence="4 6" id="KW-0067">ATP-binding</keyword>
<dbReference type="Pfam" id="PF00005">
    <property type="entry name" value="ABC_tran"/>
    <property type="match status" value="1"/>
</dbReference>
<dbReference type="InterPro" id="IPR003439">
    <property type="entry name" value="ABC_transporter-like_ATP-bd"/>
</dbReference>
<dbReference type="RefSeq" id="WP_388348558.1">
    <property type="nucleotide sequence ID" value="NZ_JBIAFJ010000016.1"/>
</dbReference>
<reference evidence="6 7" key="1">
    <citation type="submission" date="2024-10" db="EMBL/GenBank/DDBJ databases">
        <title>The Natural Products Discovery Center: Release of the First 8490 Sequenced Strains for Exploring Actinobacteria Biosynthetic Diversity.</title>
        <authorList>
            <person name="Kalkreuter E."/>
            <person name="Kautsar S.A."/>
            <person name="Yang D."/>
            <person name="Bader C.D."/>
            <person name="Teijaro C.N."/>
            <person name="Fluegel L."/>
            <person name="Davis C.M."/>
            <person name="Simpson J.R."/>
            <person name="Lauterbach L."/>
            <person name="Steele A.D."/>
            <person name="Gui C."/>
            <person name="Meng S."/>
            <person name="Li G."/>
            <person name="Viehrig K."/>
            <person name="Ye F."/>
            <person name="Su P."/>
            <person name="Kiefer A.F."/>
            <person name="Nichols A."/>
            <person name="Cepeda A.J."/>
            <person name="Yan W."/>
            <person name="Fan B."/>
            <person name="Jiang Y."/>
            <person name="Adhikari A."/>
            <person name="Zheng C.-J."/>
            <person name="Schuster L."/>
            <person name="Cowan T.M."/>
            <person name="Smanski M.J."/>
            <person name="Chevrette M.G."/>
            <person name="De Carvalho L.P.S."/>
            <person name="Shen B."/>
        </authorList>
    </citation>
    <scope>NUCLEOTIDE SEQUENCE [LARGE SCALE GENOMIC DNA]</scope>
    <source>
        <strain evidence="6 7">NPDC007147</strain>
    </source>
</reference>
<dbReference type="Gene3D" id="3.40.50.300">
    <property type="entry name" value="P-loop containing nucleotide triphosphate hydrolases"/>
    <property type="match status" value="1"/>
</dbReference>
<dbReference type="EMBL" id="JBIAFJ010000016">
    <property type="protein sequence ID" value="MFE9171583.1"/>
    <property type="molecule type" value="Genomic_DNA"/>
</dbReference>
<dbReference type="InterPro" id="IPR017871">
    <property type="entry name" value="ABC_transporter-like_CS"/>
</dbReference>
<dbReference type="SUPFAM" id="SSF52540">
    <property type="entry name" value="P-loop containing nucleoside triphosphate hydrolases"/>
    <property type="match status" value="1"/>
</dbReference>
<dbReference type="GO" id="GO:0005524">
    <property type="term" value="F:ATP binding"/>
    <property type="evidence" value="ECO:0007669"/>
    <property type="project" value="UniProtKB-KW"/>
</dbReference>
<dbReference type="PROSITE" id="PS00211">
    <property type="entry name" value="ABC_TRANSPORTER_1"/>
    <property type="match status" value="1"/>
</dbReference>
<feature type="domain" description="ABC transporter" evidence="5">
    <location>
        <begin position="11"/>
        <end position="242"/>
    </location>
</feature>
<dbReference type="InterPro" id="IPR027417">
    <property type="entry name" value="P-loop_NTPase"/>
</dbReference>
<accession>A0ABW6KYE6</accession>
<evidence type="ECO:0000313" key="7">
    <source>
        <dbReference type="Proteomes" id="UP001601197"/>
    </source>
</evidence>
<evidence type="ECO:0000313" key="6">
    <source>
        <dbReference type="EMBL" id="MFE9171583.1"/>
    </source>
</evidence>
<dbReference type="Proteomes" id="UP001601197">
    <property type="component" value="Unassembled WGS sequence"/>
</dbReference>
<dbReference type="CDD" id="cd03264">
    <property type="entry name" value="ABC_drug_resistance_like"/>
    <property type="match status" value="1"/>
</dbReference>
<comment type="caution">
    <text evidence="6">The sequence shown here is derived from an EMBL/GenBank/DDBJ whole genome shotgun (WGS) entry which is preliminary data.</text>
</comment>
<gene>
    <name evidence="6" type="ORF">ACFYNZ_19005</name>
</gene>
<evidence type="ECO:0000256" key="2">
    <source>
        <dbReference type="ARBA" id="ARBA00022448"/>
    </source>
</evidence>
<organism evidence="6 7">
    <name type="scientific">Streptomyces kebangsaanensis</name>
    <dbReference type="NCBI Taxonomy" id="864058"/>
    <lineage>
        <taxon>Bacteria</taxon>
        <taxon>Bacillati</taxon>
        <taxon>Actinomycetota</taxon>
        <taxon>Actinomycetes</taxon>
        <taxon>Kitasatosporales</taxon>
        <taxon>Streptomycetaceae</taxon>
        <taxon>Streptomyces</taxon>
    </lineage>
</organism>
<keyword evidence="2" id="KW-0813">Transport</keyword>
<keyword evidence="7" id="KW-1185">Reference proteome</keyword>
<evidence type="ECO:0000259" key="5">
    <source>
        <dbReference type="PROSITE" id="PS50893"/>
    </source>
</evidence>
<comment type="similarity">
    <text evidence="1">Belongs to the ABC transporter superfamily.</text>
</comment>
<dbReference type="PROSITE" id="PS50893">
    <property type="entry name" value="ABC_TRANSPORTER_2"/>
    <property type="match status" value="1"/>
</dbReference>
<dbReference type="InterPro" id="IPR003593">
    <property type="entry name" value="AAA+_ATPase"/>
</dbReference>
<dbReference type="SMART" id="SM00382">
    <property type="entry name" value="AAA"/>
    <property type="match status" value="1"/>
</dbReference>
<evidence type="ECO:0000256" key="4">
    <source>
        <dbReference type="ARBA" id="ARBA00022840"/>
    </source>
</evidence>